<name>A0ABQ4HSE0_9ACTN</name>
<evidence type="ECO:0000313" key="1">
    <source>
        <dbReference type="EMBL" id="GIJ08436.1"/>
    </source>
</evidence>
<protein>
    <submittedName>
        <fullName evidence="1">Uncharacterized protein</fullName>
    </submittedName>
</protein>
<dbReference type="Proteomes" id="UP000647017">
    <property type="component" value="Unassembled WGS sequence"/>
</dbReference>
<accession>A0ABQ4HSE0</accession>
<comment type="caution">
    <text evidence="1">The sequence shown here is derived from an EMBL/GenBank/DDBJ whole genome shotgun (WGS) entry which is preliminary data.</text>
</comment>
<evidence type="ECO:0000313" key="2">
    <source>
        <dbReference type="Proteomes" id="UP000647017"/>
    </source>
</evidence>
<gene>
    <name evidence="1" type="ORF">Van01_16500</name>
</gene>
<organism evidence="1 2">
    <name type="scientific">Micromonospora andamanensis</name>
    <dbReference type="NCBI Taxonomy" id="1287068"/>
    <lineage>
        <taxon>Bacteria</taxon>
        <taxon>Bacillati</taxon>
        <taxon>Actinomycetota</taxon>
        <taxon>Actinomycetes</taxon>
        <taxon>Micromonosporales</taxon>
        <taxon>Micromonosporaceae</taxon>
        <taxon>Micromonospora</taxon>
    </lineage>
</organism>
<dbReference type="EMBL" id="BOOZ01000006">
    <property type="protein sequence ID" value="GIJ08436.1"/>
    <property type="molecule type" value="Genomic_DNA"/>
</dbReference>
<reference evidence="1 2" key="1">
    <citation type="submission" date="2021-01" db="EMBL/GenBank/DDBJ databases">
        <title>Whole genome shotgun sequence of Verrucosispora andamanensis NBRC 109075.</title>
        <authorList>
            <person name="Komaki H."/>
            <person name="Tamura T."/>
        </authorList>
    </citation>
    <scope>NUCLEOTIDE SEQUENCE [LARGE SCALE GENOMIC DNA]</scope>
    <source>
        <strain evidence="1 2">NBRC 109075</strain>
    </source>
</reference>
<sequence>MSTPCYIGATSPDTPHLAHARYVLFDGRPAVVLPALAAIWARHAHHDTAALIGAVLAHDWEHLDPDTTAATTSAFAGQQPVPGIGMTLASSTNGVADTPEPITVFPLCHAGHLDVEWVYLIEADTATIGVYTSDGTRTATYHLTTCLDHASSSQGSSRPCAAGVPR</sequence>
<dbReference type="RefSeq" id="WP_204003071.1">
    <property type="nucleotide sequence ID" value="NZ_BOOZ01000006.1"/>
</dbReference>
<proteinExistence type="predicted"/>
<keyword evidence="2" id="KW-1185">Reference proteome</keyword>